<evidence type="ECO:0000259" key="3">
    <source>
        <dbReference type="SMART" id="SM00822"/>
    </source>
</evidence>
<dbReference type="InterPro" id="IPR057326">
    <property type="entry name" value="KR_dom"/>
</dbReference>
<protein>
    <submittedName>
        <fullName evidence="4">Beta-ketoacyl-ACP reductase</fullName>
    </submittedName>
</protein>
<accession>A0A7G1G4R7</accession>
<evidence type="ECO:0000313" key="5">
    <source>
        <dbReference type="Proteomes" id="UP000516361"/>
    </source>
</evidence>
<dbReference type="EMBL" id="AP018712">
    <property type="protein sequence ID" value="BBE31530.1"/>
    <property type="molecule type" value="Genomic_DNA"/>
</dbReference>
<dbReference type="GO" id="GO:0048038">
    <property type="term" value="F:quinone binding"/>
    <property type="evidence" value="ECO:0007669"/>
    <property type="project" value="TreeGrafter"/>
</dbReference>
<dbReference type="Proteomes" id="UP000516361">
    <property type="component" value="Chromosome"/>
</dbReference>
<dbReference type="Gene3D" id="3.40.50.720">
    <property type="entry name" value="NAD(P)-binding Rossmann-like Domain"/>
    <property type="match status" value="1"/>
</dbReference>
<dbReference type="RefSeq" id="WP_198423044.1">
    <property type="nucleotide sequence ID" value="NZ_AP018712.1"/>
</dbReference>
<dbReference type="NCBIfam" id="NF009466">
    <property type="entry name" value="PRK12826.1-2"/>
    <property type="match status" value="1"/>
</dbReference>
<dbReference type="Pfam" id="PF13561">
    <property type="entry name" value="adh_short_C2"/>
    <property type="match status" value="1"/>
</dbReference>
<keyword evidence="5" id="KW-1185">Reference proteome</keyword>
<dbReference type="GO" id="GO:0016616">
    <property type="term" value="F:oxidoreductase activity, acting on the CH-OH group of donors, NAD or NADP as acceptor"/>
    <property type="evidence" value="ECO:0007669"/>
    <property type="project" value="TreeGrafter"/>
</dbReference>
<dbReference type="FunFam" id="3.40.50.720:FF:000173">
    <property type="entry name" value="3-oxoacyl-[acyl-carrier protein] reductase"/>
    <property type="match status" value="1"/>
</dbReference>
<comment type="similarity">
    <text evidence="1">Belongs to the short-chain dehydrogenases/reductases (SDR) family.</text>
</comment>
<dbReference type="PRINTS" id="PR00080">
    <property type="entry name" value="SDRFAMILY"/>
</dbReference>
<dbReference type="KEGG" id="ocy:OSSY52_16710"/>
<proteinExistence type="inferred from homology"/>
<reference evidence="4 5" key="1">
    <citation type="submission" date="2018-06" db="EMBL/GenBank/DDBJ databases">
        <title>Genome sequencing of Oceanotoga sp. sy52.</title>
        <authorList>
            <person name="Mori K."/>
        </authorList>
    </citation>
    <scope>NUCLEOTIDE SEQUENCE [LARGE SCALE GENOMIC DNA]</scope>
    <source>
        <strain evidence="5">sy52</strain>
    </source>
</reference>
<organism evidence="4 5">
    <name type="scientific">Tepiditoga spiralis</name>
    <dbReference type="NCBI Taxonomy" id="2108365"/>
    <lineage>
        <taxon>Bacteria</taxon>
        <taxon>Thermotogati</taxon>
        <taxon>Thermotogota</taxon>
        <taxon>Thermotogae</taxon>
        <taxon>Petrotogales</taxon>
        <taxon>Petrotogaceae</taxon>
        <taxon>Tepiditoga</taxon>
    </lineage>
</organism>
<feature type="domain" description="Ketoreductase" evidence="3">
    <location>
        <begin position="4"/>
        <end position="187"/>
    </location>
</feature>
<dbReference type="FunCoup" id="A0A7G1G4R7">
    <property type="interactions" value="382"/>
</dbReference>
<dbReference type="InParanoid" id="A0A7G1G4R7"/>
<evidence type="ECO:0000256" key="1">
    <source>
        <dbReference type="ARBA" id="ARBA00006484"/>
    </source>
</evidence>
<sequence>MKNKVCVVTGGAQGIGKAIVENFINEGAKIVYALDTNEKLLKDLEIQNKNVIGYVLNVLDRDAIKIFVDEVKNKYGKIDVLVNNAGITKDGLIQKMSEEDWNMVVDVNLKGVFNMTQEIVKIMLDNSFGSIVNMASIVGEVGNIGQTNYAATKGGVIAMTKTWAKEFARKGQNIRVNAVAPGFIKTPMTEKIPKKVIESIKSKIILKRMGEAFEIANAVTFLSSEKSSYITGHVLDVNGGTIL</sequence>
<dbReference type="SUPFAM" id="SSF51735">
    <property type="entry name" value="NAD(P)-binding Rossmann-fold domains"/>
    <property type="match status" value="1"/>
</dbReference>
<dbReference type="InterPro" id="IPR002347">
    <property type="entry name" value="SDR_fam"/>
</dbReference>
<dbReference type="PRINTS" id="PR00081">
    <property type="entry name" value="GDHRDH"/>
</dbReference>
<dbReference type="GO" id="GO:0006633">
    <property type="term" value="P:fatty acid biosynthetic process"/>
    <property type="evidence" value="ECO:0007669"/>
    <property type="project" value="TreeGrafter"/>
</dbReference>
<name>A0A7G1G4R7_9BACT</name>
<dbReference type="SMART" id="SM00822">
    <property type="entry name" value="PKS_KR"/>
    <property type="match status" value="1"/>
</dbReference>
<dbReference type="InterPro" id="IPR036291">
    <property type="entry name" value="NAD(P)-bd_dom_sf"/>
</dbReference>
<gene>
    <name evidence="4" type="ORF">OSSY52_16710</name>
</gene>
<dbReference type="PANTHER" id="PTHR42760:SF83">
    <property type="entry name" value="(3R)-3-HYDROXYACYL-COA DEHYDROGENASE"/>
    <property type="match status" value="1"/>
</dbReference>
<evidence type="ECO:0000313" key="4">
    <source>
        <dbReference type="EMBL" id="BBE31530.1"/>
    </source>
</evidence>
<dbReference type="PANTHER" id="PTHR42760">
    <property type="entry name" value="SHORT-CHAIN DEHYDROGENASES/REDUCTASES FAMILY MEMBER"/>
    <property type="match status" value="1"/>
</dbReference>
<dbReference type="PROSITE" id="PS00061">
    <property type="entry name" value="ADH_SHORT"/>
    <property type="match status" value="1"/>
</dbReference>
<keyword evidence="2" id="KW-0560">Oxidoreductase</keyword>
<dbReference type="InterPro" id="IPR020904">
    <property type="entry name" value="Sc_DH/Rdtase_CS"/>
</dbReference>
<evidence type="ECO:0000256" key="2">
    <source>
        <dbReference type="ARBA" id="ARBA00023002"/>
    </source>
</evidence>
<dbReference type="AlphaFoldDB" id="A0A7G1G4R7"/>
<dbReference type="CDD" id="cd05333">
    <property type="entry name" value="BKR_SDR_c"/>
    <property type="match status" value="1"/>
</dbReference>